<accession>A0A8J6TAH1</accession>
<evidence type="ECO:0000313" key="2">
    <source>
        <dbReference type="Proteomes" id="UP000599024"/>
    </source>
</evidence>
<protein>
    <submittedName>
        <fullName evidence="1">DUF4391 domain-containing protein</fullName>
    </submittedName>
</protein>
<sequence>MLDELYEKLKIPQSCYLGKKIFKKHFYELDLNATDKKAFSQDIEKITWAYTLKPETINIAPYTDEGREYLEIAVIEVTLQSPKRQKRIGEIIQRAIPYPVLLIFVHGEEIALNVAEKRINRSDSSKIMAETVHDTPWLSPDHADGWQKEFLNDFCVTNFSYHTFYDFYQDIVQRIIAL</sequence>
<comment type="caution">
    <text evidence="1">The sequence shown here is derived from an EMBL/GenBank/DDBJ whole genome shotgun (WGS) entry which is preliminary data.</text>
</comment>
<name>A0A8J6TAH1_9BACT</name>
<dbReference type="AlphaFoldDB" id="A0A8J6TAH1"/>
<reference evidence="1 2" key="1">
    <citation type="submission" date="2020-08" db="EMBL/GenBank/DDBJ databases">
        <title>Bridging the membrane lipid divide: bacteria of the FCB group superphylum have the potential to synthesize archaeal ether lipids.</title>
        <authorList>
            <person name="Villanueva L."/>
            <person name="Von Meijenfeldt F.A.B."/>
            <person name="Westbye A.B."/>
            <person name="Yadav S."/>
            <person name="Hopmans E.C."/>
            <person name="Dutilh B.E."/>
            <person name="Sinninghe Damste J.S."/>
        </authorList>
    </citation>
    <scope>NUCLEOTIDE SEQUENCE [LARGE SCALE GENOMIC DNA]</scope>
    <source>
        <strain evidence="1">NIOZ-UU81</strain>
    </source>
</reference>
<evidence type="ECO:0000313" key="1">
    <source>
        <dbReference type="EMBL" id="MBC8208823.1"/>
    </source>
</evidence>
<dbReference type="Pfam" id="PF14335">
    <property type="entry name" value="DUF4391"/>
    <property type="match status" value="1"/>
</dbReference>
<dbReference type="EMBL" id="JACNLK010000054">
    <property type="protein sequence ID" value="MBC8208823.1"/>
    <property type="molecule type" value="Genomic_DNA"/>
</dbReference>
<gene>
    <name evidence="1" type="ORF">H8E79_06615</name>
</gene>
<proteinExistence type="predicted"/>
<organism evidence="1 2">
    <name type="scientific">Candidatus Desulfatifera sulfidica</name>
    <dbReference type="NCBI Taxonomy" id="2841691"/>
    <lineage>
        <taxon>Bacteria</taxon>
        <taxon>Pseudomonadati</taxon>
        <taxon>Thermodesulfobacteriota</taxon>
        <taxon>Desulfobulbia</taxon>
        <taxon>Desulfobulbales</taxon>
        <taxon>Desulfobulbaceae</taxon>
        <taxon>Candidatus Desulfatifera</taxon>
    </lineage>
</organism>
<dbReference type="InterPro" id="IPR025503">
    <property type="entry name" value="DUF4391"/>
</dbReference>
<dbReference type="Proteomes" id="UP000599024">
    <property type="component" value="Unassembled WGS sequence"/>
</dbReference>
<feature type="non-terminal residue" evidence="1">
    <location>
        <position position="178"/>
    </location>
</feature>